<evidence type="ECO:0000313" key="2">
    <source>
        <dbReference type="EMBL" id="CAJ1381397.1"/>
    </source>
</evidence>
<dbReference type="Pfam" id="PF13646">
    <property type="entry name" value="HEAT_2"/>
    <property type="match status" value="1"/>
</dbReference>
<dbReference type="InterPro" id="IPR011989">
    <property type="entry name" value="ARM-like"/>
</dbReference>
<name>A0AA36I626_9DINO</name>
<organism evidence="2 3">
    <name type="scientific">Effrenium voratum</name>
    <dbReference type="NCBI Taxonomy" id="2562239"/>
    <lineage>
        <taxon>Eukaryota</taxon>
        <taxon>Sar</taxon>
        <taxon>Alveolata</taxon>
        <taxon>Dinophyceae</taxon>
        <taxon>Suessiales</taxon>
        <taxon>Symbiodiniaceae</taxon>
        <taxon>Effrenium</taxon>
    </lineage>
</organism>
<dbReference type="InterPro" id="IPR016024">
    <property type="entry name" value="ARM-type_fold"/>
</dbReference>
<accession>A0AA36I626</accession>
<evidence type="ECO:0000256" key="1">
    <source>
        <dbReference type="SAM" id="MobiDB-lite"/>
    </source>
</evidence>
<protein>
    <submittedName>
        <fullName evidence="2">Uncharacterized protein</fullName>
    </submittedName>
</protein>
<evidence type="ECO:0000313" key="3">
    <source>
        <dbReference type="Proteomes" id="UP001178507"/>
    </source>
</evidence>
<dbReference type="PANTHER" id="PTHR12697">
    <property type="entry name" value="PBS LYASE HEAT-LIKE PROTEIN"/>
    <property type="match status" value="1"/>
</dbReference>
<feature type="compositionally biased region" description="Basic and acidic residues" evidence="1">
    <location>
        <begin position="1"/>
        <end position="19"/>
    </location>
</feature>
<dbReference type="AlphaFoldDB" id="A0AA36I626"/>
<reference evidence="2" key="1">
    <citation type="submission" date="2023-08" db="EMBL/GenBank/DDBJ databases">
        <authorList>
            <person name="Chen Y."/>
            <person name="Shah S."/>
            <person name="Dougan E. K."/>
            <person name="Thang M."/>
            <person name="Chan C."/>
        </authorList>
    </citation>
    <scope>NUCLEOTIDE SEQUENCE</scope>
</reference>
<sequence length="579" mass="60825">MQREAALKLLRDAPETRSEHSRRRCRAGQLDTAAFLRREAVAALSGLASADKEAAEALTLALQDSQLEVRQEAGEVLTALVSHPSQALGIMSACLQDTRWFVREAAAEVLGAMAETEDSALLAAAMWFDDPRSWVRRLSVQILGRCAGRGSQLALVAAQGHLADPRSFIRKGAVQVLGSGALLGDSAALAALLACAGDGSFSVKEVVLPWLRRAVRAASAWLASAEEEQRDLGRRMLGAMAVAQDQPATFAAVKGLRDPQAPTRAAAAAALGEAALAGNSVAQIALSVCLGIADQDRPVAEKIPKVLAVVAAAPLDVSEAVNAFTEESSAEGAEDQPEATQALTQATQVWVCEEGVGGAARRVLEMAVEDSANLTDLGPPGIDPQSPLTDKAEAVLGAQRGCRSQTDPAVSFLVVDSASYVRATAVELLKDRAAAGDSSSIEALCLALEDNLEVRQAAIETLGGVVARGFGVGAVCRQLGHREAEVRQAAVEVLCRADPVKVMMMLPGPRHPNAPSRSAVVQVVGAMASKGHAEAFSRLQDALHDENAAVRQEALKAWCWIDPYNRANTSARPFTQSLD</sequence>
<dbReference type="SMART" id="SM00567">
    <property type="entry name" value="EZ_HEAT"/>
    <property type="match status" value="7"/>
</dbReference>
<dbReference type="Gene3D" id="1.25.10.10">
    <property type="entry name" value="Leucine-rich Repeat Variant"/>
    <property type="match status" value="3"/>
</dbReference>
<dbReference type="GO" id="GO:0016491">
    <property type="term" value="F:oxidoreductase activity"/>
    <property type="evidence" value="ECO:0007669"/>
    <property type="project" value="TreeGrafter"/>
</dbReference>
<gene>
    <name evidence="2" type="ORF">EVOR1521_LOCUS9100</name>
</gene>
<dbReference type="SUPFAM" id="SSF48371">
    <property type="entry name" value="ARM repeat"/>
    <property type="match status" value="1"/>
</dbReference>
<feature type="region of interest" description="Disordered" evidence="1">
    <location>
        <begin position="1"/>
        <end position="22"/>
    </location>
</feature>
<dbReference type="Proteomes" id="UP001178507">
    <property type="component" value="Unassembled WGS sequence"/>
</dbReference>
<dbReference type="InterPro" id="IPR004155">
    <property type="entry name" value="PBS_lyase_HEAT"/>
</dbReference>
<proteinExistence type="predicted"/>
<keyword evidence="3" id="KW-1185">Reference proteome</keyword>
<comment type="caution">
    <text evidence="2">The sequence shown here is derived from an EMBL/GenBank/DDBJ whole genome shotgun (WGS) entry which is preliminary data.</text>
</comment>
<dbReference type="PANTHER" id="PTHR12697:SF5">
    <property type="entry name" value="DEOXYHYPUSINE HYDROXYLASE"/>
    <property type="match status" value="1"/>
</dbReference>
<dbReference type="EMBL" id="CAUJNA010000805">
    <property type="protein sequence ID" value="CAJ1381397.1"/>
    <property type="molecule type" value="Genomic_DNA"/>
</dbReference>